<evidence type="ECO:0000256" key="6">
    <source>
        <dbReference type="ARBA" id="ARBA00022840"/>
    </source>
</evidence>
<dbReference type="GO" id="GO:0004386">
    <property type="term" value="F:helicase activity"/>
    <property type="evidence" value="ECO:0007669"/>
    <property type="project" value="UniProtKB-KW"/>
</dbReference>
<keyword evidence="6" id="KW-0067">ATP-binding</keyword>
<dbReference type="Gene3D" id="3.40.50.10810">
    <property type="entry name" value="Tandem AAA-ATPase domain"/>
    <property type="match status" value="1"/>
</dbReference>
<keyword evidence="8" id="KW-0539">Nucleus</keyword>
<dbReference type="Proteomes" id="UP000315783">
    <property type="component" value="Unassembled WGS sequence"/>
</dbReference>
<comment type="similarity">
    <text evidence="2">Belongs to the SNF2/RAD54 helicase family.</text>
</comment>
<dbReference type="CDD" id="cd18793">
    <property type="entry name" value="SF2_C_SNF"/>
    <property type="match status" value="1"/>
</dbReference>
<feature type="coiled-coil region" evidence="9">
    <location>
        <begin position="715"/>
        <end position="749"/>
    </location>
</feature>
<evidence type="ECO:0000259" key="12">
    <source>
        <dbReference type="PROSITE" id="PS51194"/>
    </source>
</evidence>
<dbReference type="SMART" id="SM00490">
    <property type="entry name" value="HELICc"/>
    <property type="match status" value="1"/>
</dbReference>
<dbReference type="SUPFAM" id="SSF52540">
    <property type="entry name" value="P-loop containing nucleoside triphosphate hydrolases"/>
    <property type="match status" value="2"/>
</dbReference>
<keyword evidence="7" id="KW-0238">DNA-binding</keyword>
<keyword evidence="9" id="KW-0175">Coiled coil</keyword>
<feature type="region of interest" description="Disordered" evidence="10">
    <location>
        <begin position="1397"/>
        <end position="1422"/>
    </location>
</feature>
<dbReference type="Gene3D" id="3.40.50.300">
    <property type="entry name" value="P-loop containing nucleotide triphosphate hydrolases"/>
    <property type="match status" value="1"/>
</dbReference>
<dbReference type="InterPro" id="IPR044574">
    <property type="entry name" value="ARIP4-like"/>
</dbReference>
<dbReference type="PROSITE" id="PS51192">
    <property type="entry name" value="HELICASE_ATP_BIND_1"/>
    <property type="match status" value="1"/>
</dbReference>
<dbReference type="InterPro" id="IPR038718">
    <property type="entry name" value="SNF2-like_sf"/>
</dbReference>
<dbReference type="STRING" id="43265.A0A545VCN0"/>
<feature type="region of interest" description="Disordered" evidence="10">
    <location>
        <begin position="418"/>
        <end position="450"/>
    </location>
</feature>
<dbReference type="GO" id="GO:0003677">
    <property type="term" value="F:DNA binding"/>
    <property type="evidence" value="ECO:0007669"/>
    <property type="project" value="UniProtKB-KW"/>
</dbReference>
<dbReference type="Pfam" id="PF24580">
    <property type="entry name" value="DUF7607"/>
    <property type="match status" value="1"/>
</dbReference>
<keyword evidence="5" id="KW-0347">Helicase</keyword>
<keyword evidence="4" id="KW-0378">Hydrolase</keyword>
<feature type="domain" description="Helicase C-terminal" evidence="12">
    <location>
        <begin position="1157"/>
        <end position="1310"/>
    </location>
</feature>
<protein>
    <submittedName>
        <fullName evidence="13">5-aminolevulinate synthase</fullName>
    </submittedName>
</protein>
<dbReference type="PROSITE" id="PS51194">
    <property type="entry name" value="HELICASE_CTER"/>
    <property type="match status" value="1"/>
</dbReference>
<dbReference type="InterPro" id="IPR001650">
    <property type="entry name" value="Helicase_C-like"/>
</dbReference>
<dbReference type="EMBL" id="SPUK01000002">
    <property type="protein sequence ID" value="TQV99476.1"/>
    <property type="molecule type" value="Genomic_DNA"/>
</dbReference>
<dbReference type="GO" id="GO:0016887">
    <property type="term" value="F:ATP hydrolysis activity"/>
    <property type="evidence" value="ECO:0007669"/>
    <property type="project" value="InterPro"/>
</dbReference>
<evidence type="ECO:0000256" key="9">
    <source>
        <dbReference type="SAM" id="Coils"/>
    </source>
</evidence>
<evidence type="ECO:0000256" key="3">
    <source>
        <dbReference type="ARBA" id="ARBA00022741"/>
    </source>
</evidence>
<dbReference type="InterPro" id="IPR014001">
    <property type="entry name" value="Helicase_ATP-bd"/>
</dbReference>
<comment type="caution">
    <text evidence="13">The sequence shown here is derived from an EMBL/GenBank/DDBJ whole genome shotgun (WGS) entry which is preliminary data.</text>
</comment>
<feature type="region of interest" description="Disordered" evidence="10">
    <location>
        <begin position="479"/>
        <end position="513"/>
    </location>
</feature>
<dbReference type="InterPro" id="IPR049730">
    <property type="entry name" value="SNF2/RAD54-like_C"/>
</dbReference>
<dbReference type="SMART" id="SM00487">
    <property type="entry name" value="DEXDc"/>
    <property type="match status" value="1"/>
</dbReference>
<evidence type="ECO:0000256" key="1">
    <source>
        <dbReference type="ARBA" id="ARBA00004123"/>
    </source>
</evidence>
<name>A0A545VCN0_9HYPO</name>
<reference evidence="13 14" key="1">
    <citation type="journal article" date="2019" name="Appl. Microbiol. Biotechnol.">
        <title>Genome sequence of Isaria javanica and comparative genome analysis insights into family S53 peptidase evolution in fungal entomopathogens.</title>
        <authorList>
            <person name="Lin R."/>
            <person name="Zhang X."/>
            <person name="Xin B."/>
            <person name="Zou M."/>
            <person name="Gao Y."/>
            <person name="Qin F."/>
            <person name="Hu Q."/>
            <person name="Xie B."/>
            <person name="Cheng X."/>
        </authorList>
    </citation>
    <scope>NUCLEOTIDE SEQUENCE [LARGE SCALE GENOMIC DNA]</scope>
    <source>
        <strain evidence="13 14">IJ1G</strain>
    </source>
</reference>
<evidence type="ECO:0000256" key="10">
    <source>
        <dbReference type="SAM" id="MobiDB-lite"/>
    </source>
</evidence>
<keyword evidence="14" id="KW-1185">Reference proteome</keyword>
<dbReference type="PANTHER" id="PTHR45797">
    <property type="entry name" value="RAD54-LIKE"/>
    <property type="match status" value="1"/>
</dbReference>
<dbReference type="Pfam" id="PF00176">
    <property type="entry name" value="SNF2-rel_dom"/>
    <property type="match status" value="1"/>
</dbReference>
<keyword evidence="3" id="KW-0547">Nucleotide-binding</keyword>
<gene>
    <name evidence="13" type="ORF">IF1G_01691</name>
</gene>
<evidence type="ECO:0000313" key="13">
    <source>
        <dbReference type="EMBL" id="TQV99476.1"/>
    </source>
</evidence>
<evidence type="ECO:0000259" key="11">
    <source>
        <dbReference type="PROSITE" id="PS51192"/>
    </source>
</evidence>
<organism evidence="13 14">
    <name type="scientific">Cordyceps javanica</name>
    <dbReference type="NCBI Taxonomy" id="43265"/>
    <lineage>
        <taxon>Eukaryota</taxon>
        <taxon>Fungi</taxon>
        <taxon>Dikarya</taxon>
        <taxon>Ascomycota</taxon>
        <taxon>Pezizomycotina</taxon>
        <taxon>Sordariomycetes</taxon>
        <taxon>Hypocreomycetidae</taxon>
        <taxon>Hypocreales</taxon>
        <taxon>Cordycipitaceae</taxon>
        <taxon>Cordyceps</taxon>
    </lineage>
</organism>
<evidence type="ECO:0000313" key="14">
    <source>
        <dbReference type="Proteomes" id="UP000315783"/>
    </source>
</evidence>
<dbReference type="Pfam" id="PF00271">
    <property type="entry name" value="Helicase_C"/>
    <property type="match status" value="1"/>
</dbReference>
<dbReference type="PANTHER" id="PTHR45797:SF1">
    <property type="entry name" value="HELICASE ARIP4"/>
    <property type="match status" value="1"/>
</dbReference>
<proteinExistence type="inferred from homology"/>
<evidence type="ECO:0000256" key="8">
    <source>
        <dbReference type="ARBA" id="ARBA00023242"/>
    </source>
</evidence>
<dbReference type="OrthoDB" id="2020972at2759"/>
<dbReference type="CDD" id="cd18007">
    <property type="entry name" value="DEXHc_ATRX-like"/>
    <property type="match status" value="1"/>
</dbReference>
<dbReference type="InterPro" id="IPR056026">
    <property type="entry name" value="DUF7607"/>
</dbReference>
<evidence type="ECO:0000256" key="5">
    <source>
        <dbReference type="ARBA" id="ARBA00022806"/>
    </source>
</evidence>
<dbReference type="GO" id="GO:0005634">
    <property type="term" value="C:nucleus"/>
    <property type="evidence" value="ECO:0007669"/>
    <property type="project" value="UniProtKB-SubCell"/>
</dbReference>
<evidence type="ECO:0000256" key="4">
    <source>
        <dbReference type="ARBA" id="ARBA00022801"/>
    </source>
</evidence>
<feature type="domain" description="Helicase ATP-binding" evidence="11">
    <location>
        <begin position="798"/>
        <end position="990"/>
    </location>
</feature>
<evidence type="ECO:0000256" key="7">
    <source>
        <dbReference type="ARBA" id="ARBA00023125"/>
    </source>
</evidence>
<sequence length="1624" mass="182330">MAQPASEDPFLWDTDRVCEELCFDGAEWTDDASVLESLLRENLMDGETLLTYELTFSRKELMECLGIAAARHRAKLVKKIMGLQRQSPKFHEEKSCMAIDDVRESAPQVPKPIIPVIPPPRSAPASAPLALVQTDSATLQEPKTLDEHPSKRRRLVPTLVTDIQPGTAVPRMPGFEEPDPRTARQTRITSAASSVEDLSTAYLGKKAVAEDSILPVEANYDSDSGSETFSSVKTLSQPRGKTKAIYSLVKRYFRKNNRKVLKIQAGIKTITSSDEGSDIVDFDDLASLDEDTLREIAEEEEENKNANSSSLNSEQVEEIINEEIAKIRTQWESKKLPKYERKAYRLWTYAKKHGFLRTRAFYALRQARHYQNRLSALTADLRKLPWKAPEELRFQAHSVEQTVVDKLHQEWLSNLFSLRNAPPKPSPTRTHKQDSSQTKPFVHDEELSSSSEEEILNDFIVDDEPAFVRADSASSPLAALSPAASHHPSLAQPNQSSASSPGSPTSMPAASQPDSFIDLTMASDVEMEDAEEKMVPRTFDPFTQDVLAEIGSTSPKVWAQQNDRFRLAISILWRLEFERREAIFRYLAGPEIFKLWSNLLDKAHERRVAAGQPSIDAVFDLTLVFLSFLRCKYYKERKLSNMTVKDLDKLEDSERSFPPFCGFLTSIKDAFPQKNQIAHLGDDDEELDELDGLPADAASDLTKARKPKKKQIILNQNAVELRERATRDLEEQERRRNELRAAMRNTSTYGAGSAQSPRFIINETKSADEGFIYVHPEISPRIKDHQIEGVRFLWSNIVRDQSVRQGCLLAHTMGLGKTMQTITFLVALRESALSDDPTIRSQIPRDLRDWKVLVLCPAGLVENWRDEFLLWAPKHLVDNILTIEAAQSPYERMENAEDWATKGGVLIIGYTMFKSGFKKGDENAVTIDQILVENATVVVADEAHTLKNPKAKISRVAAELKTSTRIALTGSPLANNVEEYYAMINWVAPNFLGPLQEFRDLYATPIHQGLWHDSTTREKRQAIKLLQVLKKTAAPKVHRATIKSCLKDELPPKEEFVISVPPTQMQRQLYDLYMRASHNNGTKVDQANLFGVLNHLALICAHPAAYRKSVIDINTKAKLGQEVAKFPMDTIPRILKITEGNKSERTELSYKVELLNKILDLCERLGDKVLVFSQSIPTLNYLSNLFKRTNRRYCRLDGSTQISKRQDMVKSFNTGSEMVYLISTNAGGVGLNIHGANRVVIFDFKWNPVQDQQAVGRAYRIGQTKPVFVYRFVVGGSFEDDLQNKAVFKMQLASRVVDQKNVVSWSKRLANLMHTIKDVDATAARFRFKGKDDILDHLLDYDNSRAILSIMSSDTFEEEDETETLTAEEQQEANSMVDRHNLRMTDPVEYNRLMESERIASNQRPASHFASGKPNKDYLPERPSHAFATTTLSSHVTPPAPVLAVPTGSSGPMPILGANTYYGNSGGPVGAPAPPPVLRSNGSTPFDERTRGELREQFQRKLAAGLALVKAKCPNSRFDAASKAASITAEIQAAQTAHNRGLMADAVRWNMLASKVENQKLLLAIAAGQISGSFMGGLADDDSMYARFQRLEDLPDEHFLEYIEMGGKPKDPEVRGTEQERALN</sequence>
<feature type="compositionally biased region" description="Low complexity" evidence="10">
    <location>
        <begin position="479"/>
        <end position="511"/>
    </location>
</feature>
<dbReference type="InterPro" id="IPR027417">
    <property type="entry name" value="P-loop_NTPase"/>
</dbReference>
<accession>A0A545VCN0</accession>
<feature type="region of interest" description="Disordered" evidence="10">
    <location>
        <begin position="1605"/>
        <end position="1624"/>
    </location>
</feature>
<dbReference type="GO" id="GO:0005524">
    <property type="term" value="F:ATP binding"/>
    <property type="evidence" value="ECO:0007669"/>
    <property type="project" value="UniProtKB-KW"/>
</dbReference>
<evidence type="ECO:0000256" key="2">
    <source>
        <dbReference type="ARBA" id="ARBA00007025"/>
    </source>
</evidence>
<comment type="subcellular location">
    <subcellularLocation>
        <location evidence="1">Nucleus</location>
    </subcellularLocation>
</comment>
<dbReference type="InterPro" id="IPR000330">
    <property type="entry name" value="SNF2_N"/>
</dbReference>